<dbReference type="AlphaFoldDB" id="A0AAV3ZI99"/>
<reference evidence="1 2" key="1">
    <citation type="journal article" date="2021" name="Elife">
        <title>Chloroplast acquisition without the gene transfer in kleptoplastic sea slugs, Plakobranchus ocellatus.</title>
        <authorList>
            <person name="Maeda T."/>
            <person name="Takahashi S."/>
            <person name="Yoshida T."/>
            <person name="Shimamura S."/>
            <person name="Takaki Y."/>
            <person name="Nagai Y."/>
            <person name="Toyoda A."/>
            <person name="Suzuki Y."/>
            <person name="Arimoto A."/>
            <person name="Ishii H."/>
            <person name="Satoh N."/>
            <person name="Nishiyama T."/>
            <person name="Hasebe M."/>
            <person name="Maruyama T."/>
            <person name="Minagawa J."/>
            <person name="Obokata J."/>
            <person name="Shigenobu S."/>
        </authorList>
    </citation>
    <scope>NUCLEOTIDE SEQUENCE [LARGE SCALE GENOMIC DNA]</scope>
</reference>
<keyword evidence="2" id="KW-1185">Reference proteome</keyword>
<evidence type="ECO:0000313" key="1">
    <source>
        <dbReference type="EMBL" id="GFN94241.1"/>
    </source>
</evidence>
<sequence>MPIDLNETTVLSIYGCHMDISLCVRELLAIFGLVLTKITLSRCHTPAINCSNCSSTNSNYRPQTRYLVLPLVSQDTSDTQLQGLGPKHHRMVTS</sequence>
<dbReference type="Proteomes" id="UP000735302">
    <property type="component" value="Unassembled WGS sequence"/>
</dbReference>
<protein>
    <submittedName>
        <fullName evidence="1">Uncharacterized protein</fullName>
    </submittedName>
</protein>
<comment type="caution">
    <text evidence="1">The sequence shown here is derived from an EMBL/GenBank/DDBJ whole genome shotgun (WGS) entry which is preliminary data.</text>
</comment>
<accession>A0AAV3ZI99</accession>
<name>A0AAV3ZI99_9GAST</name>
<dbReference type="EMBL" id="BLXT01002422">
    <property type="protein sequence ID" value="GFN94241.1"/>
    <property type="molecule type" value="Genomic_DNA"/>
</dbReference>
<evidence type="ECO:0000313" key="2">
    <source>
        <dbReference type="Proteomes" id="UP000735302"/>
    </source>
</evidence>
<organism evidence="1 2">
    <name type="scientific">Plakobranchus ocellatus</name>
    <dbReference type="NCBI Taxonomy" id="259542"/>
    <lineage>
        <taxon>Eukaryota</taxon>
        <taxon>Metazoa</taxon>
        <taxon>Spiralia</taxon>
        <taxon>Lophotrochozoa</taxon>
        <taxon>Mollusca</taxon>
        <taxon>Gastropoda</taxon>
        <taxon>Heterobranchia</taxon>
        <taxon>Euthyneura</taxon>
        <taxon>Panpulmonata</taxon>
        <taxon>Sacoglossa</taxon>
        <taxon>Placobranchoidea</taxon>
        <taxon>Plakobranchidae</taxon>
        <taxon>Plakobranchus</taxon>
    </lineage>
</organism>
<gene>
    <name evidence="1" type="ORF">PoB_002074700</name>
</gene>
<proteinExistence type="predicted"/>